<dbReference type="AlphaFoldDB" id="A0A2T1DBP9"/>
<evidence type="ECO:0000259" key="2">
    <source>
        <dbReference type="Pfam" id="PF13649"/>
    </source>
</evidence>
<dbReference type="CDD" id="cd02440">
    <property type="entry name" value="AdoMet_MTases"/>
    <property type="match status" value="1"/>
</dbReference>
<proteinExistence type="predicted"/>
<dbReference type="GO" id="GO:0032259">
    <property type="term" value="P:methylation"/>
    <property type="evidence" value="ECO:0007669"/>
    <property type="project" value="UniProtKB-KW"/>
</dbReference>
<evidence type="ECO:0000256" key="1">
    <source>
        <dbReference type="SAM" id="MobiDB-lite"/>
    </source>
</evidence>
<dbReference type="EMBL" id="PVWG01000022">
    <property type="protein sequence ID" value="PSB17918.1"/>
    <property type="molecule type" value="Genomic_DNA"/>
</dbReference>
<feature type="compositionally biased region" description="Polar residues" evidence="1">
    <location>
        <begin position="355"/>
        <end position="366"/>
    </location>
</feature>
<organism evidence="3 4">
    <name type="scientific">Phormidesmis priestleyi ULC007</name>
    <dbReference type="NCBI Taxonomy" id="1920490"/>
    <lineage>
        <taxon>Bacteria</taxon>
        <taxon>Bacillati</taxon>
        <taxon>Cyanobacteriota</taxon>
        <taxon>Cyanophyceae</taxon>
        <taxon>Leptolyngbyales</taxon>
        <taxon>Leptolyngbyaceae</taxon>
        <taxon>Phormidesmis</taxon>
    </lineage>
</organism>
<evidence type="ECO:0000313" key="3">
    <source>
        <dbReference type="EMBL" id="PSB17918.1"/>
    </source>
</evidence>
<reference evidence="3 4" key="2">
    <citation type="submission" date="2018-03" db="EMBL/GenBank/DDBJ databases">
        <title>The ancient ancestry and fast evolution of plastids.</title>
        <authorList>
            <person name="Moore K.R."/>
            <person name="Magnabosco C."/>
            <person name="Momper L."/>
            <person name="Gold D.A."/>
            <person name="Bosak T."/>
            <person name="Fournier G.P."/>
        </authorList>
    </citation>
    <scope>NUCLEOTIDE SEQUENCE [LARGE SCALE GENOMIC DNA]</scope>
    <source>
        <strain evidence="3 4">ULC007</strain>
    </source>
</reference>
<keyword evidence="3" id="KW-0489">Methyltransferase</keyword>
<dbReference type="STRING" id="1920490.GCA_001895925_04269"/>
<dbReference type="GO" id="GO:0008168">
    <property type="term" value="F:methyltransferase activity"/>
    <property type="evidence" value="ECO:0007669"/>
    <property type="project" value="UniProtKB-KW"/>
</dbReference>
<feature type="region of interest" description="Disordered" evidence="1">
    <location>
        <begin position="352"/>
        <end position="372"/>
    </location>
</feature>
<dbReference type="RefSeq" id="WP_083582771.1">
    <property type="nucleotide sequence ID" value="NZ_MPPI01000007.1"/>
</dbReference>
<dbReference type="Gene3D" id="3.40.50.150">
    <property type="entry name" value="Vaccinia Virus protein VP39"/>
    <property type="match status" value="1"/>
</dbReference>
<dbReference type="Pfam" id="PF13649">
    <property type="entry name" value="Methyltransf_25"/>
    <property type="match status" value="1"/>
</dbReference>
<keyword evidence="3" id="KW-0808">Transferase</keyword>
<dbReference type="InterPro" id="IPR041698">
    <property type="entry name" value="Methyltransf_25"/>
</dbReference>
<dbReference type="OrthoDB" id="9765084at2"/>
<comment type="caution">
    <text evidence="3">The sequence shown here is derived from an EMBL/GenBank/DDBJ whole genome shotgun (WGS) entry which is preliminary data.</text>
</comment>
<dbReference type="SUPFAM" id="SSF53335">
    <property type="entry name" value="S-adenosyl-L-methionine-dependent methyltransferases"/>
    <property type="match status" value="1"/>
</dbReference>
<protein>
    <submittedName>
        <fullName evidence="3">Class I SAM-dependent methyltransferase</fullName>
    </submittedName>
</protein>
<reference evidence="3 4" key="1">
    <citation type="submission" date="2018-02" db="EMBL/GenBank/DDBJ databases">
        <authorList>
            <person name="Cohen D.B."/>
            <person name="Kent A.D."/>
        </authorList>
    </citation>
    <scope>NUCLEOTIDE SEQUENCE [LARGE SCALE GENOMIC DNA]</scope>
    <source>
        <strain evidence="3 4">ULC007</strain>
    </source>
</reference>
<accession>A0A2T1DBP9</accession>
<sequence>MPDTITKLAYQTFQQSKSYFGLAHKVLSTQVLNLLAPPSEKRTVSLPPELLLKIQQRFSQILEADWQDAEKGVYPESMLFDNPWEDFFRFYPAVWLDMPQIWERANQKRYQEFSSNVETSGYPSYYVQNFHHQTDGYLSDMSANLYDLQVELLFNGAADAMRRRILAPLKEELQTFSAIEPRQIKILDLASGTGRTLRMLRGMLPKASLYGVDLSPAYLRKANQMLSQIPGELPQLIQANAEELPYLENYFHAVTCVFLFHELPPQARQNVIDQAFRVVKPGGTFVICDSVQVSDSPELAPVMAGFSDTFHEPYYRHYMNDDLIARLHSAGFTDVSTQVHFMSKYLVAHKPAEGSQDQSAQNSEQQEIPLGV</sequence>
<dbReference type="InterPro" id="IPR029063">
    <property type="entry name" value="SAM-dependent_MTases_sf"/>
</dbReference>
<name>A0A2T1DBP9_9CYAN</name>
<feature type="domain" description="Methyltransferase" evidence="2">
    <location>
        <begin position="186"/>
        <end position="283"/>
    </location>
</feature>
<dbReference type="Proteomes" id="UP000238634">
    <property type="component" value="Unassembled WGS sequence"/>
</dbReference>
<gene>
    <name evidence="3" type="ORF">C7B65_17125</name>
</gene>
<dbReference type="PANTHER" id="PTHR43591:SF110">
    <property type="entry name" value="RHODANESE DOMAIN-CONTAINING PROTEIN"/>
    <property type="match status" value="1"/>
</dbReference>
<keyword evidence="4" id="KW-1185">Reference proteome</keyword>
<dbReference type="PANTHER" id="PTHR43591">
    <property type="entry name" value="METHYLTRANSFERASE"/>
    <property type="match status" value="1"/>
</dbReference>
<evidence type="ECO:0000313" key="4">
    <source>
        <dbReference type="Proteomes" id="UP000238634"/>
    </source>
</evidence>